<dbReference type="GO" id="GO:0006952">
    <property type="term" value="P:defense response"/>
    <property type="evidence" value="ECO:0007669"/>
    <property type="project" value="UniProtKB-KW"/>
</dbReference>
<evidence type="ECO:0000256" key="5">
    <source>
        <dbReference type="SAM" id="MobiDB-lite"/>
    </source>
</evidence>
<dbReference type="Gene3D" id="3.40.50.300">
    <property type="entry name" value="P-loop containing nucleotide triphosphate hydrolases"/>
    <property type="match status" value="2"/>
</dbReference>
<dbReference type="Pfam" id="PF00931">
    <property type="entry name" value="NB-ARC"/>
    <property type="match status" value="2"/>
</dbReference>
<dbReference type="PRINTS" id="PR00364">
    <property type="entry name" value="DISEASERSIST"/>
</dbReference>
<dbReference type="GO" id="GO:0043531">
    <property type="term" value="F:ADP binding"/>
    <property type="evidence" value="ECO:0007669"/>
    <property type="project" value="InterPro"/>
</dbReference>
<dbReference type="InterPro" id="IPR058546">
    <property type="entry name" value="RPS4B/Roq1-like_LRR"/>
</dbReference>
<comment type="caution">
    <text evidence="7">The sequence shown here is derived from an EMBL/GenBank/DDBJ whole genome shotgun (WGS) entry which is preliminary data.</text>
</comment>
<dbReference type="SMART" id="SM00255">
    <property type="entry name" value="TIR"/>
    <property type="match status" value="2"/>
</dbReference>
<evidence type="ECO:0000256" key="1">
    <source>
        <dbReference type="ARBA" id="ARBA00022614"/>
    </source>
</evidence>
<dbReference type="InterPro" id="IPR002182">
    <property type="entry name" value="NB-ARC"/>
</dbReference>
<dbReference type="InterPro" id="IPR032675">
    <property type="entry name" value="LRR_dom_sf"/>
</dbReference>
<dbReference type="Pfam" id="PF23286">
    <property type="entry name" value="LRR_13"/>
    <property type="match status" value="2"/>
</dbReference>
<feature type="region of interest" description="Disordered" evidence="5">
    <location>
        <begin position="2266"/>
        <end position="2285"/>
    </location>
</feature>
<dbReference type="SMART" id="SM00382">
    <property type="entry name" value="AAA"/>
    <property type="match status" value="2"/>
</dbReference>
<name>A0AAW2DBP4_9ROSI</name>
<evidence type="ECO:0000256" key="4">
    <source>
        <dbReference type="ARBA" id="ARBA00023027"/>
    </source>
</evidence>
<dbReference type="InterPro" id="IPR036390">
    <property type="entry name" value="WH_DNA-bd_sf"/>
</dbReference>
<dbReference type="EMBL" id="JAZDWU010000003">
    <property type="protein sequence ID" value="KAL0008047.1"/>
    <property type="molecule type" value="Genomic_DNA"/>
</dbReference>
<evidence type="ECO:0000259" key="6">
    <source>
        <dbReference type="PROSITE" id="PS50104"/>
    </source>
</evidence>
<proteinExistence type="predicted"/>
<feature type="domain" description="TIR" evidence="6">
    <location>
        <begin position="1084"/>
        <end position="1252"/>
    </location>
</feature>
<keyword evidence="4" id="KW-0520">NAD</keyword>
<dbReference type="Pfam" id="PF01582">
    <property type="entry name" value="TIR"/>
    <property type="match status" value="2"/>
</dbReference>
<dbReference type="InterPro" id="IPR000157">
    <property type="entry name" value="TIR_dom"/>
</dbReference>
<dbReference type="PANTHER" id="PTHR11017">
    <property type="entry name" value="LEUCINE-RICH REPEAT-CONTAINING PROTEIN"/>
    <property type="match status" value="1"/>
</dbReference>
<dbReference type="InterPro" id="IPR003593">
    <property type="entry name" value="AAA+_ATPase"/>
</dbReference>
<dbReference type="SUPFAM" id="SSF52058">
    <property type="entry name" value="L domain-like"/>
    <property type="match status" value="2"/>
</dbReference>
<sequence length="2285" mass="261348">MMPIRTLSESQGLRVQNGSAQVKRTSKGSTGVVPANYPPTVNRIENATPPQCSCSTPSPPSTSSQILQFEEKIPTTFQSDEGDSYSSSSSSSTPHAWNYDVFLSFRGEDTRKGFTSHLFNALCQSGINTFIDNDLLRGEEISAELFKTIESSMISIIIFSKNYASSTWCLDELVKILECREKKGQLILPVFYRVDPSEIRNQKRNFGIALAKHEKKFKNNMEKVKRWRAVLTKASNLSGFTYTDECTKSESEFIQGIIKWISAAKLKRTQLFVAKYPVGIDSRVKAIELLLDIEANDVRMVGIYGLPGVGKTTIAKAVYNRIVDYFDGSSFLENVREKLRTNDGIIRLQEQLLSEILRDNNLKVGSISRGINLIKERLSCKKVLLILDDVNKWKKIESLLGKCDWFALGSRVIITTRDRNVLTTLGKNPLIYEVKELDRCEAHELFNLHAFQTDKIEEEYFEIAEDIIHYANGLPLVLEIIGSSLSGECIGQWKSALKKFKGIPNKDIQDILKISYEELDDTEQEIFLNIACFFKGWYHDEVTNILDACNLYPDSGLPRLIDKCLITINRFGELSMHDLIQQMGREIVRQESPQMLGKRSRLWYYKDALEVLTSNMGSDKIQGIVLSSPKLISLHLNAEAFKRMENLKFLIVHNVRICEDLKYLPNGLRLLDWPDYSFSLPSTFRPQQIFKLNMPRSRIRLEKLFNKAFQFENLKNINLNECEFITKLPELCAPNLETLDLSYCKNLVEVHESVGYLDKLQFWNLVHCEKLQILPSSLMLKSLKNFYLDGCLSLEKFPDIQPEMKCLDVLELQGSGIRELPTSIQYLTSLTMLNLDNCDNLRYLPDSIYKLQLIDKLTISTTKLRSVSNSFDSLSGYGFPLLKYLDFSNRGNIFELDFLMNPDYFPALEYLDLSETDIIIIPESIYRFARLRTLIMDNCKQLQEIPRLPQFIRRVYAKNCLSLNSQSSSKLLIQVSLSPTLFYLSINGCEKRHYESLSIQEIPDHLWLFSISHRKLQVHLNDSNISEQNHIEVLCEINEWGTSSSSLEPRNLTGIIKMLEIPTTFQSDEGDSYPSSSSSTAHAWNYDVFLSFRGEDTRKGFTSHLFKALCQSGINTFIDNDLLRGEEISAELFKTIESSMISIIIFSKNYASSTWCLDELVKILECREEKGQLILPVFYRVDPSEIRNQKRNFGIALAKHEKKFKNNMEKVKRWRAILTKASNLSGFTYTDECTKSESEFIQGIIKWISAAKLKRTQLFVAKYPVGIDSRVKTIELLLDIEANDVRMVGIYGLPGVGKTTIVKAIYNRIVDYFDGSSFLENVREKLKTNDGIIRLQEQLLSEILMDNNLKVGSISRGINLIKERLSCKKVLLILDDVNKWKKIESLLGKCDWFALGSRVIITTRDRNVLTTLGKNPLIYKVKELDRCEAHELFNLHAFQTEKTKEEYFELAEDIIHYANGLPLVLEIIGSSLSGKCIDQWKSALKKFKRIPNKDIQDILKISYEELDDIEQEIFLDIACFFKGWCHDEVTNILDACNLDPDYVLPRLIDKCLITINLFGELSMHDLIQQMGKEIVRQESPQMLGKRSRLWYYKDALEVLTSNMGSDKIQGIVLSSPKLITLHLNAKAFERMENLKFLIVHNVRICEDLKYLPNGLRLLDWPDYSLSLPSTFCPQQLFKLNMPRSRIRLENLFNKVFQFEILKNINLNGCEFITKLPELCAPNLETLDLSYCKNLVEVHESVGYLDKLQFWNLVHCEKLQILPSKLMLKSLKIFYLNGCSSLEKFPDIQPEMKCLDILELQGSGIRELPTSIEYLTSLTMLNLDYCDNLRELPDSIYKLQLIVKLTISTTKLRSVSNSFDSLSGYGFPMLRYLDFSNRGNIFKLEFLMNPDYFPALEYLDLSETDIIIIPESINRFARLRTLMMDNCKQLQEIPRLPQFIRRVSAKNCLSLTSQSSSKLLIQIGEILNLLPNRVCKGARSDISMDPLSLIAILDGEDTFAFILPAYEILNWFNHQNVRNSISFWVGRKFPKTVVCISFGSEAHIRGFYCEVYLSINGCQKRHYESLSIKDIPDHLWLFSISDRKLQVHLNGSNISEQNHIEITCEIMNEWSTRSSTLEPRKITGIIKMLEVHVECLCCPQISSNPSLPFLSVTHGVGSSSVFDDIEPQPLLPLTPSFSSSCMDKQVFNNEGVLGLSTETRSNVCDLSLSSKAYPIKGQVFDDSRHLPLPSSVGSSMDTTSGPEIRFGSAINDGFELDSSSMANTIVNDDSDSDFNLYPPSKKMRRT</sequence>
<dbReference type="SUPFAM" id="SSF52540">
    <property type="entry name" value="P-loop containing nucleoside triphosphate hydrolases"/>
    <property type="match status" value="2"/>
</dbReference>
<keyword evidence="2" id="KW-0677">Repeat</keyword>
<feature type="compositionally biased region" description="Polar residues" evidence="5">
    <location>
        <begin position="7"/>
        <end position="29"/>
    </location>
</feature>
<organism evidence="7 8">
    <name type="scientific">Lithocarpus litseifolius</name>
    <dbReference type="NCBI Taxonomy" id="425828"/>
    <lineage>
        <taxon>Eukaryota</taxon>
        <taxon>Viridiplantae</taxon>
        <taxon>Streptophyta</taxon>
        <taxon>Embryophyta</taxon>
        <taxon>Tracheophyta</taxon>
        <taxon>Spermatophyta</taxon>
        <taxon>Magnoliopsida</taxon>
        <taxon>eudicotyledons</taxon>
        <taxon>Gunneridae</taxon>
        <taxon>Pentapetalae</taxon>
        <taxon>rosids</taxon>
        <taxon>fabids</taxon>
        <taxon>Fagales</taxon>
        <taxon>Fagaceae</taxon>
        <taxon>Lithocarpus</taxon>
    </lineage>
</organism>
<feature type="compositionally biased region" description="Low complexity" evidence="5">
    <location>
        <begin position="48"/>
        <end position="65"/>
    </location>
</feature>
<dbReference type="InterPro" id="IPR058192">
    <property type="entry name" value="WHD_ROQ1-like"/>
</dbReference>
<dbReference type="Pfam" id="PF23282">
    <property type="entry name" value="WHD_ROQ1"/>
    <property type="match status" value="2"/>
</dbReference>
<dbReference type="InterPro" id="IPR042197">
    <property type="entry name" value="Apaf_helical"/>
</dbReference>
<dbReference type="InterPro" id="IPR044974">
    <property type="entry name" value="Disease_R_plants"/>
</dbReference>
<dbReference type="FunFam" id="3.40.50.10140:FF:000007">
    <property type="entry name" value="Disease resistance protein (TIR-NBS-LRR class)"/>
    <property type="match status" value="2"/>
</dbReference>
<feature type="domain" description="TIR" evidence="6">
    <location>
        <begin position="97"/>
        <end position="265"/>
    </location>
</feature>
<keyword evidence="8" id="KW-1185">Reference proteome</keyword>
<evidence type="ECO:0000313" key="7">
    <source>
        <dbReference type="EMBL" id="KAL0008047.1"/>
    </source>
</evidence>
<gene>
    <name evidence="7" type="ORF">SO802_009549</name>
</gene>
<dbReference type="GO" id="GO:0007165">
    <property type="term" value="P:signal transduction"/>
    <property type="evidence" value="ECO:0007669"/>
    <property type="project" value="InterPro"/>
</dbReference>
<keyword evidence="1" id="KW-0433">Leucine-rich repeat</keyword>
<dbReference type="SUPFAM" id="SSF46785">
    <property type="entry name" value="Winged helix' DNA-binding domain"/>
    <property type="match status" value="1"/>
</dbReference>
<reference evidence="7 8" key="1">
    <citation type="submission" date="2024-01" db="EMBL/GenBank/DDBJ databases">
        <title>A telomere-to-telomere, gap-free genome of sweet tea (Lithocarpus litseifolius).</title>
        <authorList>
            <person name="Zhou J."/>
        </authorList>
    </citation>
    <scope>NUCLEOTIDE SEQUENCE [LARGE SCALE GENOMIC DNA]</scope>
    <source>
        <strain evidence="7">Zhou-2022a</strain>
        <tissue evidence="7">Leaf</tissue>
    </source>
</reference>
<dbReference type="Gene3D" id="3.80.10.10">
    <property type="entry name" value="Ribonuclease Inhibitor"/>
    <property type="match status" value="4"/>
</dbReference>
<dbReference type="PANTHER" id="PTHR11017:SF570">
    <property type="entry name" value="DISEASE RESISTANCE PROTEIN (TIR-NBS CLASS)-RELATED"/>
    <property type="match status" value="1"/>
</dbReference>
<evidence type="ECO:0000256" key="3">
    <source>
        <dbReference type="ARBA" id="ARBA00022821"/>
    </source>
</evidence>
<keyword evidence="3" id="KW-0611">Plant defense</keyword>
<accession>A0AAW2DBP4</accession>
<protein>
    <recommendedName>
        <fullName evidence="6">TIR domain-containing protein</fullName>
    </recommendedName>
</protein>
<dbReference type="SUPFAM" id="SSF52200">
    <property type="entry name" value="Toll/Interleukin receptor TIR domain"/>
    <property type="match status" value="2"/>
</dbReference>
<dbReference type="Gene3D" id="1.10.8.430">
    <property type="entry name" value="Helical domain of apoptotic protease-activating factors"/>
    <property type="match status" value="2"/>
</dbReference>
<evidence type="ECO:0000256" key="2">
    <source>
        <dbReference type="ARBA" id="ARBA00022737"/>
    </source>
</evidence>
<dbReference type="Proteomes" id="UP001459277">
    <property type="component" value="Unassembled WGS sequence"/>
</dbReference>
<dbReference type="InterPro" id="IPR027417">
    <property type="entry name" value="P-loop_NTPase"/>
</dbReference>
<dbReference type="InterPro" id="IPR035897">
    <property type="entry name" value="Toll_tir_struct_dom_sf"/>
</dbReference>
<evidence type="ECO:0000313" key="8">
    <source>
        <dbReference type="Proteomes" id="UP001459277"/>
    </source>
</evidence>
<dbReference type="PROSITE" id="PS50104">
    <property type="entry name" value="TIR"/>
    <property type="match status" value="2"/>
</dbReference>
<dbReference type="Gene3D" id="3.40.50.10140">
    <property type="entry name" value="Toll/interleukin-1 receptor homology (TIR) domain"/>
    <property type="match status" value="2"/>
</dbReference>
<feature type="region of interest" description="Disordered" evidence="5">
    <location>
        <begin position="1"/>
        <end position="65"/>
    </location>
</feature>